<gene>
    <name evidence="1" type="ORF">GXW79_02220</name>
</gene>
<sequence length="66" mass="6945">MAEAVILTVPESSSADREALRMMLEYVEVECRRIGALAAARHAAQAAASITEAGIAPAPMTLNPLH</sequence>
<evidence type="ECO:0000313" key="2">
    <source>
        <dbReference type="Proteomes" id="UP001196068"/>
    </source>
</evidence>
<proteinExistence type="predicted"/>
<keyword evidence="2" id="KW-1185">Reference proteome</keyword>
<name>A0AAF1JUS5_9PROT</name>
<dbReference type="Proteomes" id="UP001196068">
    <property type="component" value="Unassembled WGS sequence"/>
</dbReference>
<comment type="caution">
    <text evidence="1">The sequence shown here is derived from an EMBL/GenBank/DDBJ whole genome shotgun (WGS) entry which is preliminary data.</text>
</comment>
<organism evidence="1 2">
    <name type="scientific">Plastoroseomonas arctica</name>
    <dbReference type="NCBI Taxonomy" id="1509237"/>
    <lineage>
        <taxon>Bacteria</taxon>
        <taxon>Pseudomonadati</taxon>
        <taxon>Pseudomonadota</taxon>
        <taxon>Alphaproteobacteria</taxon>
        <taxon>Acetobacterales</taxon>
        <taxon>Acetobacteraceae</taxon>
        <taxon>Plastoroseomonas</taxon>
    </lineage>
</organism>
<reference evidence="1" key="1">
    <citation type="submission" date="2020-01" db="EMBL/GenBank/DDBJ databases">
        <authorList>
            <person name="Rat A."/>
        </authorList>
    </citation>
    <scope>NUCLEOTIDE SEQUENCE</scope>
    <source>
        <strain evidence="1">LMG 28251</strain>
    </source>
</reference>
<evidence type="ECO:0000313" key="1">
    <source>
        <dbReference type="EMBL" id="MBR0653886.1"/>
    </source>
</evidence>
<dbReference type="RefSeq" id="WP_211872596.1">
    <property type="nucleotide sequence ID" value="NZ_JAAEDH010000002.1"/>
</dbReference>
<protein>
    <submittedName>
        <fullName evidence="1">Uncharacterized protein</fullName>
    </submittedName>
</protein>
<accession>A0AAF1JUS5</accession>
<dbReference type="AlphaFoldDB" id="A0AAF1JUS5"/>
<reference evidence="1" key="2">
    <citation type="journal article" date="2021" name="Syst. Appl. Microbiol.">
        <title>Roseomonas hellenica sp. nov., isolated from roots of wild-growing Alkanna tinctoria.</title>
        <authorList>
            <person name="Rat A."/>
            <person name="Naranjo H.D."/>
            <person name="Lebbe L."/>
            <person name="Cnockaert M."/>
            <person name="Krigas N."/>
            <person name="Grigoriadou K."/>
            <person name="Maloupa E."/>
            <person name="Willems A."/>
        </authorList>
    </citation>
    <scope>NUCLEOTIDE SEQUENCE</scope>
    <source>
        <strain evidence="1">LMG 28251</strain>
    </source>
</reference>
<dbReference type="EMBL" id="JAAEDH010000002">
    <property type="protein sequence ID" value="MBR0653886.1"/>
    <property type="molecule type" value="Genomic_DNA"/>
</dbReference>